<reference evidence="1" key="1">
    <citation type="submission" date="2023-04" db="EMBL/GenBank/DDBJ databases">
        <title>Draft Genome sequencing of Naganishia species isolated from polar environments using Oxford Nanopore Technology.</title>
        <authorList>
            <person name="Leo P."/>
            <person name="Venkateswaran K."/>
        </authorList>
    </citation>
    <scope>NUCLEOTIDE SEQUENCE</scope>
    <source>
        <strain evidence="1">DBVPG 5303</strain>
    </source>
</reference>
<keyword evidence="2" id="KW-1185">Reference proteome</keyword>
<comment type="caution">
    <text evidence="1">The sequence shown here is derived from an EMBL/GenBank/DDBJ whole genome shotgun (WGS) entry which is preliminary data.</text>
</comment>
<name>A0ACC2XXV2_9TREE</name>
<evidence type="ECO:0000313" key="2">
    <source>
        <dbReference type="Proteomes" id="UP001234202"/>
    </source>
</evidence>
<protein>
    <submittedName>
        <fullName evidence="1">Uncharacterized protein</fullName>
    </submittedName>
</protein>
<accession>A0ACC2XXV2</accession>
<dbReference type="Proteomes" id="UP001234202">
    <property type="component" value="Unassembled WGS sequence"/>
</dbReference>
<dbReference type="EMBL" id="JASBWV010000001">
    <property type="protein sequence ID" value="KAJ9127727.1"/>
    <property type="molecule type" value="Genomic_DNA"/>
</dbReference>
<evidence type="ECO:0000313" key="1">
    <source>
        <dbReference type="EMBL" id="KAJ9127727.1"/>
    </source>
</evidence>
<proteinExistence type="predicted"/>
<organism evidence="1 2">
    <name type="scientific">Naganishia onofrii</name>
    <dbReference type="NCBI Taxonomy" id="1851511"/>
    <lineage>
        <taxon>Eukaryota</taxon>
        <taxon>Fungi</taxon>
        <taxon>Dikarya</taxon>
        <taxon>Basidiomycota</taxon>
        <taxon>Agaricomycotina</taxon>
        <taxon>Tremellomycetes</taxon>
        <taxon>Filobasidiales</taxon>
        <taxon>Filobasidiaceae</taxon>
        <taxon>Naganishia</taxon>
    </lineage>
</organism>
<sequence>MSFLNGLDKELSSLLVDLGPHGLDAQRQAVRADIGLGPCDVSLWTVRGDDVDSACGTTTAAASDAGSGSSRQSCRTESAEALSTSSHSADDYAYMLGPENDADSNIHSVPLVRGNGDIPMLDLGLLNLDEEY</sequence>
<gene>
    <name evidence="1" type="ORF">QFC24_000010</name>
</gene>